<accession>A0A7Z0WSV8</accession>
<comment type="caution">
    <text evidence="2">The sequence shown here is derived from an EMBL/GenBank/DDBJ whole genome shotgun (WGS) entry which is preliminary data.</text>
</comment>
<dbReference type="PANTHER" id="PTHR43760">
    <property type="entry name" value="ENDORIBONUCLEASE-RELATED"/>
    <property type="match status" value="1"/>
</dbReference>
<dbReference type="InterPro" id="IPR013813">
    <property type="entry name" value="Endoribo_LPSP/chorism_mut-like"/>
</dbReference>
<reference evidence="2 3" key="1">
    <citation type="submission" date="2016-12" db="EMBL/GenBank/DDBJ databases">
        <title>The draft genome sequence of Actinophytocola xinjiangensis.</title>
        <authorList>
            <person name="Wang W."/>
            <person name="Yuan L."/>
        </authorList>
    </citation>
    <scope>NUCLEOTIDE SEQUENCE [LARGE SCALE GENOMIC DNA]</scope>
    <source>
        <strain evidence="2 3">CGMCC 4.4663</strain>
    </source>
</reference>
<dbReference type="InterPro" id="IPR035959">
    <property type="entry name" value="RutC-like_sf"/>
</dbReference>
<evidence type="ECO:0000313" key="2">
    <source>
        <dbReference type="EMBL" id="OLF12351.1"/>
    </source>
</evidence>
<dbReference type="AlphaFoldDB" id="A0A7Z0WSV8"/>
<keyword evidence="3" id="KW-1185">Reference proteome</keyword>
<dbReference type="RefSeq" id="WP_075132542.1">
    <property type="nucleotide sequence ID" value="NZ_MSIF01000003.1"/>
</dbReference>
<dbReference type="OrthoDB" id="9806229at2"/>
<proteinExistence type="predicted"/>
<protein>
    <recommendedName>
        <fullName evidence="1">Endoribonuclease L-PSP/chorismate mutase-like domain-containing protein</fullName>
    </recommendedName>
</protein>
<evidence type="ECO:0000313" key="3">
    <source>
        <dbReference type="Proteomes" id="UP000185696"/>
    </source>
</evidence>
<dbReference type="SUPFAM" id="SSF55298">
    <property type="entry name" value="YjgF-like"/>
    <property type="match status" value="1"/>
</dbReference>
<dbReference type="Pfam" id="PF14588">
    <property type="entry name" value="YjgF_endoribonc"/>
    <property type="match status" value="1"/>
</dbReference>
<gene>
    <name evidence="2" type="ORF">BLA60_10310</name>
</gene>
<name>A0A7Z0WSV8_9PSEU</name>
<sequence length="151" mass="15645">MTPEERLAAAGLSLPAAPTRLGDYRPAVRVGDLLFVSGQTGTRDGHPVWTGRCGEGLSIEDACRSAELAGLNALLAMRTVLGELDRVRAVARVTVYVRSTDTFTAHPTVADAVTAVFHTAFGPPGRGARSAIGVASLPQGAPVEIDVIAVV</sequence>
<dbReference type="CDD" id="cd02199">
    <property type="entry name" value="YjgF_YER057c_UK114_like_1"/>
    <property type="match status" value="1"/>
</dbReference>
<dbReference type="Proteomes" id="UP000185696">
    <property type="component" value="Unassembled WGS sequence"/>
</dbReference>
<feature type="domain" description="Endoribonuclease L-PSP/chorismate mutase-like" evidence="1">
    <location>
        <begin position="4"/>
        <end position="131"/>
    </location>
</feature>
<dbReference type="Gene3D" id="3.30.1330.40">
    <property type="entry name" value="RutC-like"/>
    <property type="match status" value="1"/>
</dbReference>
<dbReference type="EMBL" id="MSIF01000003">
    <property type="protein sequence ID" value="OLF12351.1"/>
    <property type="molecule type" value="Genomic_DNA"/>
</dbReference>
<organism evidence="2 3">
    <name type="scientific">Actinophytocola xinjiangensis</name>
    <dbReference type="NCBI Taxonomy" id="485602"/>
    <lineage>
        <taxon>Bacteria</taxon>
        <taxon>Bacillati</taxon>
        <taxon>Actinomycetota</taxon>
        <taxon>Actinomycetes</taxon>
        <taxon>Pseudonocardiales</taxon>
        <taxon>Pseudonocardiaceae</taxon>
    </lineage>
</organism>
<evidence type="ECO:0000259" key="1">
    <source>
        <dbReference type="Pfam" id="PF14588"/>
    </source>
</evidence>
<dbReference type="PANTHER" id="PTHR43760:SF1">
    <property type="entry name" value="ENDORIBONUCLEASE L-PSP_CHORISMATE MUTASE-LIKE DOMAIN-CONTAINING PROTEIN"/>
    <property type="match status" value="1"/>
</dbReference>